<dbReference type="InterPro" id="IPR003593">
    <property type="entry name" value="AAA+_ATPase"/>
</dbReference>
<reference evidence="12 13" key="1">
    <citation type="submission" date="2019-03" db="EMBL/GenBank/DDBJ databases">
        <title>Genomic Encyclopedia of Type Strains, Phase IV (KMG-IV): sequencing the most valuable type-strain genomes for metagenomic binning, comparative biology and taxonomic classification.</title>
        <authorList>
            <person name="Goeker M."/>
        </authorList>
    </citation>
    <scope>NUCLEOTIDE SEQUENCE [LARGE SCALE GENOMIC DNA]</scope>
    <source>
        <strain evidence="12 13">DSM 25903</strain>
    </source>
</reference>
<evidence type="ECO:0000256" key="10">
    <source>
        <dbReference type="RuleBase" id="RU000578"/>
    </source>
</evidence>
<evidence type="ECO:0000256" key="8">
    <source>
        <dbReference type="ARBA" id="ARBA00023125"/>
    </source>
</evidence>
<dbReference type="EMBL" id="SNZR01000015">
    <property type="protein sequence ID" value="TDR88078.1"/>
    <property type="molecule type" value="Genomic_DNA"/>
</dbReference>
<name>A0A4R7BR13_9HYPH</name>
<evidence type="ECO:0000313" key="12">
    <source>
        <dbReference type="EMBL" id="TDR88078.1"/>
    </source>
</evidence>
<proteinExistence type="inferred from homology"/>
<sequence>MHEQPRIHRLILQDFRSYASLDLRLSRRLVALCGENGAGKTNILEALSLFAQGRGLRRADFADMARLGQERFAASIALGRAEEAEEAGHRLGTSFARGGEGRSERLCRIDGATVSSASAFAEHLRLVWLTPDLDGLFRGTPGDRRRFLDRLVLAVDSRHGTRVNALERALRARNRLLEEAAAGAWLDAAERELAELAVAVAAARRETAGRLDAELLASADRPSPFPFGRLGLAGEFEDLAAGGAALDVEDAYRAKLRASRARDAAAGRTLVGPQATDLLVRHGPKDLPAELCSTGEQKALLLRLVLAHARLVERMSGLAPLVLLDEVAAHLDPARRAALYEDLDAFGAQVWMTGADPALFAELGARADIIRVVPGAAELA</sequence>
<dbReference type="InterPro" id="IPR018078">
    <property type="entry name" value="DNA-binding_RecF_CS"/>
</dbReference>
<keyword evidence="9 10" id="KW-0227">DNA damage</keyword>
<dbReference type="PROSITE" id="PS00618">
    <property type="entry name" value="RECF_2"/>
    <property type="match status" value="1"/>
</dbReference>
<gene>
    <name evidence="9" type="primary">recF</name>
    <name evidence="12" type="ORF">EV668_3944</name>
</gene>
<protein>
    <recommendedName>
        <fullName evidence="3 9">DNA replication and repair protein RecF</fullName>
    </recommendedName>
</protein>
<dbReference type="GO" id="GO:0005524">
    <property type="term" value="F:ATP binding"/>
    <property type="evidence" value="ECO:0007669"/>
    <property type="project" value="UniProtKB-UniRule"/>
</dbReference>
<dbReference type="AlphaFoldDB" id="A0A4R7BR13"/>
<dbReference type="Pfam" id="PF02463">
    <property type="entry name" value="SMC_N"/>
    <property type="match status" value="1"/>
</dbReference>
<evidence type="ECO:0000256" key="6">
    <source>
        <dbReference type="ARBA" id="ARBA00022741"/>
    </source>
</evidence>
<dbReference type="InterPro" id="IPR027417">
    <property type="entry name" value="P-loop_NTPase"/>
</dbReference>
<dbReference type="HAMAP" id="MF_00365">
    <property type="entry name" value="RecF"/>
    <property type="match status" value="1"/>
</dbReference>
<keyword evidence="9 10" id="KW-0742">SOS response</keyword>
<dbReference type="SUPFAM" id="SSF52540">
    <property type="entry name" value="P-loop containing nucleoside triphosphate hydrolases"/>
    <property type="match status" value="1"/>
</dbReference>
<comment type="caution">
    <text evidence="12">The sequence shown here is derived from an EMBL/GenBank/DDBJ whole genome shotgun (WGS) entry which is preliminary data.</text>
</comment>
<dbReference type="InterPro" id="IPR001238">
    <property type="entry name" value="DNA-binding_RecF"/>
</dbReference>
<keyword evidence="9 10" id="KW-0234">DNA repair</keyword>
<dbReference type="GO" id="GO:0009432">
    <property type="term" value="P:SOS response"/>
    <property type="evidence" value="ECO:0007669"/>
    <property type="project" value="UniProtKB-UniRule"/>
</dbReference>
<evidence type="ECO:0000256" key="3">
    <source>
        <dbReference type="ARBA" id="ARBA00020170"/>
    </source>
</evidence>
<comment type="function">
    <text evidence="9 10">The RecF protein is involved in DNA metabolism; it is required for DNA replication and normal SOS inducibility. RecF binds preferentially to single-stranded, linear DNA. It also seems to bind ATP.</text>
</comment>
<feature type="binding site" evidence="9">
    <location>
        <begin position="34"/>
        <end position="41"/>
    </location>
    <ligand>
        <name>ATP</name>
        <dbReference type="ChEBI" id="CHEBI:30616"/>
    </ligand>
</feature>
<dbReference type="SMART" id="SM00382">
    <property type="entry name" value="AAA"/>
    <property type="match status" value="1"/>
</dbReference>
<dbReference type="InterPro" id="IPR042174">
    <property type="entry name" value="RecF_2"/>
</dbReference>
<keyword evidence="5 9" id="KW-0235">DNA replication</keyword>
<dbReference type="Proteomes" id="UP000295122">
    <property type="component" value="Unassembled WGS sequence"/>
</dbReference>
<dbReference type="PROSITE" id="PS00617">
    <property type="entry name" value="RECF_1"/>
    <property type="match status" value="1"/>
</dbReference>
<feature type="domain" description="AAA+ ATPase" evidence="11">
    <location>
        <begin position="26"/>
        <end position="377"/>
    </location>
</feature>
<accession>A0A4R7BR13</accession>
<dbReference type="GO" id="GO:0005737">
    <property type="term" value="C:cytoplasm"/>
    <property type="evidence" value="ECO:0007669"/>
    <property type="project" value="UniProtKB-SubCell"/>
</dbReference>
<dbReference type="NCBIfam" id="TIGR00611">
    <property type="entry name" value="recf"/>
    <property type="match status" value="1"/>
</dbReference>
<evidence type="ECO:0000256" key="7">
    <source>
        <dbReference type="ARBA" id="ARBA00022840"/>
    </source>
</evidence>
<keyword evidence="8 9" id="KW-0238">DNA-binding</keyword>
<evidence type="ECO:0000256" key="4">
    <source>
        <dbReference type="ARBA" id="ARBA00022490"/>
    </source>
</evidence>
<evidence type="ECO:0000256" key="2">
    <source>
        <dbReference type="ARBA" id="ARBA00008016"/>
    </source>
</evidence>
<evidence type="ECO:0000256" key="9">
    <source>
        <dbReference type="HAMAP-Rule" id="MF_00365"/>
    </source>
</evidence>
<evidence type="ECO:0000256" key="5">
    <source>
        <dbReference type="ARBA" id="ARBA00022705"/>
    </source>
</evidence>
<evidence type="ECO:0000259" key="11">
    <source>
        <dbReference type="SMART" id="SM00382"/>
    </source>
</evidence>
<dbReference type="PANTHER" id="PTHR32182:SF0">
    <property type="entry name" value="DNA REPLICATION AND REPAIR PROTEIN RECF"/>
    <property type="match status" value="1"/>
</dbReference>
<dbReference type="Gene3D" id="3.40.50.300">
    <property type="entry name" value="P-loop containing nucleotide triphosphate hydrolases"/>
    <property type="match status" value="1"/>
</dbReference>
<evidence type="ECO:0000256" key="1">
    <source>
        <dbReference type="ARBA" id="ARBA00004496"/>
    </source>
</evidence>
<comment type="subcellular location">
    <subcellularLocation>
        <location evidence="1 9 10">Cytoplasm</location>
    </subcellularLocation>
</comment>
<organism evidence="12 13">
    <name type="scientific">Enterovirga rhinocerotis</name>
    <dbReference type="NCBI Taxonomy" id="1339210"/>
    <lineage>
        <taxon>Bacteria</taxon>
        <taxon>Pseudomonadati</taxon>
        <taxon>Pseudomonadota</taxon>
        <taxon>Alphaproteobacteria</taxon>
        <taxon>Hyphomicrobiales</taxon>
        <taxon>Methylobacteriaceae</taxon>
        <taxon>Enterovirga</taxon>
    </lineage>
</organism>
<dbReference type="Gene3D" id="1.20.1050.90">
    <property type="entry name" value="RecF/RecN/SMC, N-terminal domain"/>
    <property type="match status" value="1"/>
</dbReference>
<evidence type="ECO:0000313" key="13">
    <source>
        <dbReference type="Proteomes" id="UP000295122"/>
    </source>
</evidence>
<keyword evidence="6 9" id="KW-0547">Nucleotide-binding</keyword>
<dbReference type="GO" id="GO:0006260">
    <property type="term" value="P:DNA replication"/>
    <property type="evidence" value="ECO:0007669"/>
    <property type="project" value="UniProtKB-UniRule"/>
</dbReference>
<dbReference type="PANTHER" id="PTHR32182">
    <property type="entry name" value="DNA REPLICATION AND REPAIR PROTEIN RECF"/>
    <property type="match status" value="1"/>
</dbReference>
<dbReference type="GO" id="GO:0006302">
    <property type="term" value="P:double-strand break repair"/>
    <property type="evidence" value="ECO:0007669"/>
    <property type="project" value="TreeGrafter"/>
</dbReference>
<comment type="similarity">
    <text evidence="2 9 10">Belongs to the RecF family.</text>
</comment>
<keyword evidence="7 9" id="KW-0067">ATP-binding</keyword>
<dbReference type="GO" id="GO:0000731">
    <property type="term" value="P:DNA synthesis involved in DNA repair"/>
    <property type="evidence" value="ECO:0007669"/>
    <property type="project" value="TreeGrafter"/>
</dbReference>
<keyword evidence="4 9" id="KW-0963">Cytoplasm</keyword>
<dbReference type="InterPro" id="IPR003395">
    <property type="entry name" value="RecF/RecN/SMC_N"/>
</dbReference>
<dbReference type="GO" id="GO:0003697">
    <property type="term" value="F:single-stranded DNA binding"/>
    <property type="evidence" value="ECO:0007669"/>
    <property type="project" value="UniProtKB-UniRule"/>
</dbReference>
<keyword evidence="13" id="KW-1185">Reference proteome</keyword>